<gene>
    <name evidence="2" type="ORF">QEH52_15700</name>
</gene>
<proteinExistence type="predicted"/>
<comment type="caution">
    <text evidence="2">The sequence shown here is derived from an EMBL/GenBank/DDBJ whole genome shotgun (WGS) entry which is preliminary data.</text>
</comment>
<evidence type="ECO:0000313" key="2">
    <source>
        <dbReference type="EMBL" id="MDQ8208970.1"/>
    </source>
</evidence>
<keyword evidence="3" id="KW-1185">Reference proteome</keyword>
<dbReference type="InterPro" id="IPR002525">
    <property type="entry name" value="Transp_IS110-like_N"/>
</dbReference>
<dbReference type="Pfam" id="PF01548">
    <property type="entry name" value="DEDD_Tnp_IS110"/>
    <property type="match status" value="1"/>
</dbReference>
<reference evidence="2 3" key="1">
    <citation type="submission" date="2023-04" db="EMBL/GenBank/DDBJ databases">
        <title>A novel bacteria isolated from coastal sediment.</title>
        <authorList>
            <person name="Liu X.-J."/>
            <person name="Du Z.-J."/>
        </authorList>
    </citation>
    <scope>NUCLEOTIDE SEQUENCE [LARGE SCALE GENOMIC DNA]</scope>
    <source>
        <strain evidence="2 3">SDUM461003</strain>
    </source>
</reference>
<evidence type="ECO:0000259" key="1">
    <source>
        <dbReference type="Pfam" id="PF01548"/>
    </source>
</evidence>
<dbReference type="PANTHER" id="PTHR33055">
    <property type="entry name" value="TRANSPOSASE FOR INSERTION SEQUENCE ELEMENT IS1111A"/>
    <property type="match status" value="1"/>
</dbReference>
<accession>A0ABU1B0L4</accession>
<dbReference type="PANTHER" id="PTHR33055:SF3">
    <property type="entry name" value="PUTATIVE TRANSPOSASE FOR IS117-RELATED"/>
    <property type="match status" value="1"/>
</dbReference>
<sequence length="98" mass="11223">MEAACHSPWISRLFNQRGHKVVVANPRKVRAIYQTDNKNDERDALLLARIGRFDRNLLYGIEHKSEAHQRALKIIEARDALVSARVKLVNHVRGSLLS</sequence>
<dbReference type="InterPro" id="IPR047650">
    <property type="entry name" value="Transpos_IS110"/>
</dbReference>
<dbReference type="RefSeq" id="WP_308951719.1">
    <property type="nucleotide sequence ID" value="NZ_JARXHW010000047.1"/>
</dbReference>
<organism evidence="2 3">
    <name type="scientific">Thalassobacterium maritimum</name>
    <dbReference type="NCBI Taxonomy" id="3041265"/>
    <lineage>
        <taxon>Bacteria</taxon>
        <taxon>Pseudomonadati</taxon>
        <taxon>Verrucomicrobiota</taxon>
        <taxon>Opitutia</taxon>
        <taxon>Puniceicoccales</taxon>
        <taxon>Coraliomargaritaceae</taxon>
        <taxon>Thalassobacterium</taxon>
    </lineage>
</organism>
<dbReference type="Proteomes" id="UP001225316">
    <property type="component" value="Unassembled WGS sequence"/>
</dbReference>
<evidence type="ECO:0000313" key="3">
    <source>
        <dbReference type="Proteomes" id="UP001225316"/>
    </source>
</evidence>
<name>A0ABU1B0L4_9BACT</name>
<feature type="domain" description="Transposase IS110-like N-terminal" evidence="1">
    <location>
        <begin position="8"/>
        <end position="96"/>
    </location>
</feature>
<dbReference type="EMBL" id="JARXHW010000047">
    <property type="protein sequence ID" value="MDQ8208970.1"/>
    <property type="molecule type" value="Genomic_DNA"/>
</dbReference>
<protein>
    <submittedName>
        <fullName evidence="2">Transposase</fullName>
    </submittedName>
</protein>